<feature type="compositionally biased region" description="Polar residues" evidence="1">
    <location>
        <begin position="272"/>
        <end position="290"/>
    </location>
</feature>
<dbReference type="AlphaFoldDB" id="A0A8J2LL72"/>
<feature type="compositionally biased region" description="Basic residues" evidence="1">
    <location>
        <begin position="462"/>
        <end position="474"/>
    </location>
</feature>
<comment type="caution">
    <text evidence="3">The sequence shown here is derived from an EMBL/GenBank/DDBJ whole genome shotgun (WGS) entry which is preliminary data.</text>
</comment>
<feature type="region of interest" description="Disordered" evidence="1">
    <location>
        <begin position="446"/>
        <end position="474"/>
    </location>
</feature>
<evidence type="ECO:0000256" key="1">
    <source>
        <dbReference type="SAM" id="MobiDB-lite"/>
    </source>
</evidence>
<evidence type="ECO:0000313" key="4">
    <source>
        <dbReference type="Proteomes" id="UP000708208"/>
    </source>
</evidence>
<keyword evidence="4" id="KW-1185">Reference proteome</keyword>
<feature type="region of interest" description="Disordered" evidence="1">
    <location>
        <begin position="129"/>
        <end position="350"/>
    </location>
</feature>
<feature type="compositionally biased region" description="Low complexity" evidence="1">
    <location>
        <begin position="155"/>
        <end position="225"/>
    </location>
</feature>
<dbReference type="EMBL" id="CAJVCH010570566">
    <property type="protein sequence ID" value="CAG7835224.1"/>
    <property type="molecule type" value="Genomic_DNA"/>
</dbReference>
<protein>
    <submittedName>
        <fullName evidence="3">Uncharacterized protein</fullName>
    </submittedName>
</protein>
<keyword evidence="2" id="KW-0732">Signal</keyword>
<dbReference type="Proteomes" id="UP000708208">
    <property type="component" value="Unassembled WGS sequence"/>
</dbReference>
<reference evidence="3" key="1">
    <citation type="submission" date="2021-06" db="EMBL/GenBank/DDBJ databases">
        <authorList>
            <person name="Hodson N. C."/>
            <person name="Mongue J. A."/>
            <person name="Jaron S. K."/>
        </authorList>
    </citation>
    <scope>NUCLEOTIDE SEQUENCE</scope>
</reference>
<evidence type="ECO:0000313" key="3">
    <source>
        <dbReference type="EMBL" id="CAG7835224.1"/>
    </source>
</evidence>
<organism evidence="3 4">
    <name type="scientific">Allacma fusca</name>
    <dbReference type="NCBI Taxonomy" id="39272"/>
    <lineage>
        <taxon>Eukaryota</taxon>
        <taxon>Metazoa</taxon>
        <taxon>Ecdysozoa</taxon>
        <taxon>Arthropoda</taxon>
        <taxon>Hexapoda</taxon>
        <taxon>Collembola</taxon>
        <taxon>Symphypleona</taxon>
        <taxon>Sminthuridae</taxon>
        <taxon>Allacma</taxon>
    </lineage>
</organism>
<feature type="chain" id="PRO_5035283937" evidence="2">
    <location>
        <begin position="17"/>
        <end position="474"/>
    </location>
</feature>
<sequence>MKAFAILVFVCSAVVAADIRPRRQGPVFPGPIGNGISNGFTNFPSPYGRGLGSYSDLLTLTTSLAFLLLLNGGALRGTNALLPFLGNHYDGILTGYPRNFGGNTFPGGISPGFPSNGFPVGNNGGYLGRSGEQFLNGNEGLNNVPFDEGSERYDNNNGFPPQNNGFPPQSGGFPPQNGGFPPQNNGFPPQNNGFPPQSGGFPPQNGGFPPQDGGFPPQSGGFPPQSGGPPPQSGGFPPQSGGFPPQSGGPPPQSGGFPPQSGGFPPQGSDFPPQSNGGPFTPGNNGQQFARNPEQEDSGPYPNEDNRFQNNGGPPRNTRAGNLNSPRVTNGRVANFSPGRRAYQSNNGDYGYTIRSNRALTTGARAADSPPSEDARFSPRVIYSDDQSIPRDDLLAYIGAAINNRNGRGFRRALNNNEGIAYPNDSTENLRTRNGDVIIVRNRDREDQDAETGLGNSGLIARGRRAYRRPNRAS</sequence>
<evidence type="ECO:0000256" key="2">
    <source>
        <dbReference type="SAM" id="SignalP"/>
    </source>
</evidence>
<accession>A0A8J2LL72</accession>
<feature type="signal peptide" evidence="2">
    <location>
        <begin position="1"/>
        <end position="16"/>
    </location>
</feature>
<gene>
    <name evidence="3" type="ORF">AFUS01_LOCUS44626</name>
</gene>
<feature type="compositionally biased region" description="Low complexity" evidence="1">
    <location>
        <begin position="233"/>
        <end position="246"/>
    </location>
</feature>
<feature type="compositionally biased region" description="Low complexity" evidence="1">
    <location>
        <begin position="254"/>
        <end position="269"/>
    </location>
</feature>
<proteinExistence type="predicted"/>
<feature type="compositionally biased region" description="Polar residues" evidence="1">
    <location>
        <begin position="319"/>
        <end position="328"/>
    </location>
</feature>
<name>A0A8J2LL72_9HEXA</name>